<proteinExistence type="predicted"/>
<evidence type="ECO:0000313" key="1">
    <source>
        <dbReference type="EMBL" id="CUR52202.1"/>
    </source>
</evidence>
<accession>A0A128A4G1</accession>
<reference evidence="2" key="1">
    <citation type="submission" date="2015-10" db="EMBL/GenBank/DDBJ databases">
        <authorList>
            <person name="Lehtovirta-Morley L.E."/>
            <person name="Vieille C."/>
        </authorList>
    </citation>
    <scope>NUCLEOTIDE SEQUENCE [LARGE SCALE GENOMIC DNA]</scope>
</reference>
<keyword evidence="2" id="KW-1185">Reference proteome</keyword>
<dbReference type="EMBL" id="LN890280">
    <property type="protein sequence ID" value="CUR52202.1"/>
    <property type="molecule type" value="Genomic_DNA"/>
</dbReference>
<name>A0A128A4G1_9ARCH</name>
<gene>
    <name evidence="1" type="ORF">NDEV_1437</name>
</gene>
<dbReference type="Proteomes" id="UP000196239">
    <property type="component" value="Chromosome 1"/>
</dbReference>
<dbReference type="AlphaFoldDB" id="A0A128A4G1"/>
<protein>
    <submittedName>
        <fullName evidence="1">Uncharacterized protein</fullName>
    </submittedName>
</protein>
<dbReference type="KEGG" id="ndv:NDEV_1437"/>
<evidence type="ECO:0000313" key="2">
    <source>
        <dbReference type="Proteomes" id="UP000196239"/>
    </source>
</evidence>
<sequence length="112" mass="12404">MSSTAETIYDGFLSNVEKALGKIDVELGLQVMLFERKMPDAYPMVELQIHYKNGTDTASKVSYVRDKYGFLVSGHGQNEILARGNMNIDMLHEIAQDVQIEKLAGSASVASY</sequence>
<organism evidence="1 2">
    <name type="scientific">Nitrosotalea devaniterrae</name>
    <dbReference type="NCBI Taxonomy" id="1078905"/>
    <lineage>
        <taxon>Archaea</taxon>
        <taxon>Nitrososphaerota</taxon>
        <taxon>Nitrososphaeria</taxon>
        <taxon>Nitrosotaleales</taxon>
        <taxon>Nitrosotaleaceae</taxon>
        <taxon>Nitrosotalea</taxon>
    </lineage>
</organism>